<dbReference type="InterPro" id="IPR013766">
    <property type="entry name" value="Thioredoxin_domain"/>
</dbReference>
<dbReference type="Gene3D" id="3.40.30.10">
    <property type="entry name" value="Glutaredoxin"/>
    <property type="match status" value="1"/>
</dbReference>
<feature type="domain" description="Thioredoxin" evidence="5">
    <location>
        <begin position="3"/>
        <end position="160"/>
    </location>
</feature>
<dbReference type="InterPro" id="IPR036249">
    <property type="entry name" value="Thioredoxin-like_sf"/>
</dbReference>
<dbReference type="GO" id="GO:0008379">
    <property type="term" value="F:thioredoxin peroxidase activity"/>
    <property type="evidence" value="ECO:0007669"/>
    <property type="project" value="InterPro"/>
</dbReference>
<dbReference type="GO" id="GO:0005737">
    <property type="term" value="C:cytoplasm"/>
    <property type="evidence" value="ECO:0007669"/>
    <property type="project" value="TreeGrafter"/>
</dbReference>
<name>A0A381SPF8_9ZZZZ</name>
<keyword evidence="2" id="KW-0049">Antioxidant</keyword>
<accession>A0A381SPF8</accession>
<dbReference type="CDD" id="cd03013">
    <property type="entry name" value="PRX5_like"/>
    <property type="match status" value="1"/>
</dbReference>
<reference evidence="6" key="1">
    <citation type="submission" date="2018-05" db="EMBL/GenBank/DDBJ databases">
        <authorList>
            <person name="Lanie J.A."/>
            <person name="Ng W.-L."/>
            <person name="Kazmierczak K.M."/>
            <person name="Andrzejewski T.M."/>
            <person name="Davidsen T.M."/>
            <person name="Wayne K.J."/>
            <person name="Tettelin H."/>
            <person name="Glass J.I."/>
            <person name="Rusch D."/>
            <person name="Podicherti R."/>
            <person name="Tsui H.-C.T."/>
            <person name="Winkler M.E."/>
        </authorList>
    </citation>
    <scope>NUCLEOTIDE SEQUENCE</scope>
</reference>
<dbReference type="InterPro" id="IPR037944">
    <property type="entry name" value="PRX5-like"/>
</dbReference>
<dbReference type="GO" id="GO:0042744">
    <property type="term" value="P:hydrogen peroxide catabolic process"/>
    <property type="evidence" value="ECO:0007669"/>
    <property type="project" value="TreeGrafter"/>
</dbReference>
<dbReference type="Pfam" id="PF08534">
    <property type="entry name" value="Redoxin"/>
    <property type="match status" value="1"/>
</dbReference>
<keyword evidence="1" id="KW-0575">Peroxidase</keyword>
<evidence type="ECO:0000313" key="6">
    <source>
        <dbReference type="EMBL" id="SVA05349.1"/>
    </source>
</evidence>
<evidence type="ECO:0000256" key="2">
    <source>
        <dbReference type="ARBA" id="ARBA00022862"/>
    </source>
</evidence>
<dbReference type="SUPFAM" id="SSF52833">
    <property type="entry name" value="Thioredoxin-like"/>
    <property type="match status" value="1"/>
</dbReference>
<gene>
    <name evidence="6" type="ORF">METZ01_LOCUS58203</name>
</gene>
<dbReference type="EMBL" id="UINC01003329">
    <property type="protein sequence ID" value="SVA05349.1"/>
    <property type="molecule type" value="Genomic_DNA"/>
</dbReference>
<dbReference type="PANTHER" id="PTHR10430:SF16">
    <property type="entry name" value="PEROXIREDOXIN-5, MITOCHONDRIAL"/>
    <property type="match status" value="1"/>
</dbReference>
<evidence type="ECO:0000256" key="3">
    <source>
        <dbReference type="ARBA" id="ARBA00023002"/>
    </source>
</evidence>
<evidence type="ECO:0000256" key="4">
    <source>
        <dbReference type="ARBA" id="ARBA00023284"/>
    </source>
</evidence>
<keyword evidence="3" id="KW-0560">Oxidoreductase</keyword>
<evidence type="ECO:0000259" key="5">
    <source>
        <dbReference type="PROSITE" id="PS51352"/>
    </source>
</evidence>
<sequence length="160" mass="17219">MTIAVGEQIPQINFTTMTDEGPKPVTPSELFTDKKVALFSVPGAFTPTCSLKHLPGFVQQCEKLQEKGIDTVCCMSVNDVFVMDAWGKSQGAEGKVLMLADGNGDFTKALGLELDASGFGMGTRSQRFSLIANNGVVEILNVESGGEFRVSSVEYMLEQL</sequence>
<proteinExistence type="predicted"/>
<dbReference type="PANTHER" id="PTHR10430">
    <property type="entry name" value="PEROXIREDOXIN"/>
    <property type="match status" value="1"/>
</dbReference>
<keyword evidence="4" id="KW-0676">Redox-active center</keyword>
<dbReference type="AlphaFoldDB" id="A0A381SPF8"/>
<dbReference type="InterPro" id="IPR013740">
    <property type="entry name" value="Redoxin"/>
</dbReference>
<organism evidence="6">
    <name type="scientific">marine metagenome</name>
    <dbReference type="NCBI Taxonomy" id="408172"/>
    <lineage>
        <taxon>unclassified sequences</taxon>
        <taxon>metagenomes</taxon>
        <taxon>ecological metagenomes</taxon>
    </lineage>
</organism>
<dbReference type="GO" id="GO:0045454">
    <property type="term" value="P:cell redox homeostasis"/>
    <property type="evidence" value="ECO:0007669"/>
    <property type="project" value="TreeGrafter"/>
</dbReference>
<evidence type="ECO:0000256" key="1">
    <source>
        <dbReference type="ARBA" id="ARBA00022559"/>
    </source>
</evidence>
<protein>
    <recommendedName>
        <fullName evidence="5">Thioredoxin domain-containing protein</fullName>
    </recommendedName>
</protein>
<dbReference type="GO" id="GO:0034599">
    <property type="term" value="P:cellular response to oxidative stress"/>
    <property type="evidence" value="ECO:0007669"/>
    <property type="project" value="InterPro"/>
</dbReference>
<dbReference type="FunFam" id="3.40.30.10:FF:000020">
    <property type="entry name" value="Peroxiredoxin"/>
    <property type="match status" value="1"/>
</dbReference>
<dbReference type="PROSITE" id="PS51352">
    <property type="entry name" value="THIOREDOXIN_2"/>
    <property type="match status" value="1"/>
</dbReference>